<dbReference type="RefSeq" id="WP_344711247.1">
    <property type="nucleotide sequence ID" value="NZ_BAAAWH010000001.1"/>
</dbReference>
<reference evidence="2 3" key="1">
    <citation type="submission" date="2024-09" db="EMBL/GenBank/DDBJ databases">
        <authorList>
            <person name="Sun Q."/>
            <person name="Mori K."/>
        </authorList>
    </citation>
    <scope>NUCLEOTIDE SEQUENCE [LARGE SCALE GENOMIC DNA]</scope>
    <source>
        <strain evidence="2 3">JCM 1342</strain>
    </source>
</reference>
<keyword evidence="1" id="KW-0472">Membrane</keyword>
<proteinExistence type="predicted"/>
<evidence type="ECO:0000256" key="1">
    <source>
        <dbReference type="SAM" id="Phobius"/>
    </source>
</evidence>
<organism evidence="2 3">
    <name type="scientific">Microbacterium terregens</name>
    <dbReference type="NCBI Taxonomy" id="69363"/>
    <lineage>
        <taxon>Bacteria</taxon>
        <taxon>Bacillati</taxon>
        <taxon>Actinomycetota</taxon>
        <taxon>Actinomycetes</taxon>
        <taxon>Micrococcales</taxon>
        <taxon>Microbacteriaceae</taxon>
        <taxon>Microbacterium</taxon>
    </lineage>
</organism>
<name>A0ABV5SW45_9MICO</name>
<keyword evidence="1" id="KW-0812">Transmembrane</keyword>
<dbReference type="EMBL" id="JBHMBE010000001">
    <property type="protein sequence ID" value="MFB9644580.1"/>
    <property type="molecule type" value="Genomic_DNA"/>
</dbReference>
<protein>
    <submittedName>
        <fullName evidence="2">Uncharacterized protein</fullName>
    </submittedName>
</protein>
<comment type="caution">
    <text evidence="2">The sequence shown here is derived from an EMBL/GenBank/DDBJ whole genome shotgun (WGS) entry which is preliminary data.</text>
</comment>
<evidence type="ECO:0000313" key="3">
    <source>
        <dbReference type="Proteomes" id="UP001589611"/>
    </source>
</evidence>
<sequence length="185" mass="19336">MLRLEHPRDLIMIGAIFGVAAFVWAGWAQEAPPDHWIWRVVLTVTLVAGLALAGLSIPLAVRNWGTPTAIDPGSRAFRVYIVVVVVEVVIAAAAGFLAIGAGRSDLVAPLILAVVGIHFVALAFVFAQPVLHLSAALLVVVAAVAVLIPESIAAPSFWCGLLGAPVFIAIGAWCTIAGRSALRPR</sequence>
<feature type="transmembrane region" description="Helical" evidence="1">
    <location>
        <begin position="155"/>
        <end position="176"/>
    </location>
</feature>
<gene>
    <name evidence="2" type="ORF">ACFFPJ_02075</name>
</gene>
<feature type="transmembrane region" description="Helical" evidence="1">
    <location>
        <begin position="12"/>
        <end position="30"/>
    </location>
</feature>
<evidence type="ECO:0000313" key="2">
    <source>
        <dbReference type="EMBL" id="MFB9644580.1"/>
    </source>
</evidence>
<feature type="transmembrane region" description="Helical" evidence="1">
    <location>
        <begin position="79"/>
        <end position="100"/>
    </location>
</feature>
<dbReference type="Proteomes" id="UP001589611">
    <property type="component" value="Unassembled WGS sequence"/>
</dbReference>
<accession>A0ABV5SW45</accession>
<keyword evidence="1" id="KW-1133">Transmembrane helix</keyword>
<feature type="transmembrane region" description="Helical" evidence="1">
    <location>
        <begin position="36"/>
        <end position="59"/>
    </location>
</feature>
<keyword evidence="3" id="KW-1185">Reference proteome</keyword>
<feature type="transmembrane region" description="Helical" evidence="1">
    <location>
        <begin position="106"/>
        <end position="125"/>
    </location>
</feature>
<feature type="transmembrane region" description="Helical" evidence="1">
    <location>
        <begin position="130"/>
        <end position="149"/>
    </location>
</feature>